<keyword evidence="10" id="KW-1133">Transmembrane helix</keyword>
<evidence type="ECO:0000256" key="4">
    <source>
        <dbReference type="ARBA" id="ARBA00022741"/>
    </source>
</evidence>
<keyword evidence="10" id="KW-0472">Membrane</keyword>
<evidence type="ECO:0000256" key="7">
    <source>
        <dbReference type="ARBA" id="ARBA00047899"/>
    </source>
</evidence>
<dbReference type="EC" id="2.7.11.1" evidence="1"/>
<dbReference type="EMBL" id="JARTLD010000050">
    <property type="protein sequence ID" value="MED5019554.1"/>
    <property type="molecule type" value="Genomic_DNA"/>
</dbReference>
<dbReference type="InterPro" id="IPR011009">
    <property type="entry name" value="Kinase-like_dom_sf"/>
</dbReference>
<dbReference type="PROSITE" id="PS00107">
    <property type="entry name" value="PROTEIN_KINASE_ATP"/>
    <property type="match status" value="1"/>
</dbReference>
<evidence type="ECO:0000256" key="6">
    <source>
        <dbReference type="ARBA" id="ARBA00022840"/>
    </source>
</evidence>
<reference evidence="12 13" key="1">
    <citation type="submission" date="2023-03" db="EMBL/GenBank/DDBJ databases">
        <title>Bacillus Genome Sequencing.</title>
        <authorList>
            <person name="Dunlap C."/>
        </authorList>
    </citation>
    <scope>NUCLEOTIDE SEQUENCE [LARGE SCALE GENOMIC DNA]</scope>
    <source>
        <strain evidence="12 13">NRS-52</strain>
    </source>
</reference>
<evidence type="ECO:0000256" key="1">
    <source>
        <dbReference type="ARBA" id="ARBA00012513"/>
    </source>
</evidence>
<organism evidence="12 13">
    <name type="scientific">Paenibacillus chibensis</name>
    <dbReference type="NCBI Taxonomy" id="59846"/>
    <lineage>
        <taxon>Bacteria</taxon>
        <taxon>Bacillati</taxon>
        <taxon>Bacillota</taxon>
        <taxon>Bacilli</taxon>
        <taxon>Bacillales</taxon>
        <taxon>Paenibacillaceae</taxon>
        <taxon>Paenibacillus</taxon>
    </lineage>
</organism>
<dbReference type="InterPro" id="IPR000719">
    <property type="entry name" value="Prot_kinase_dom"/>
</dbReference>
<keyword evidence="2 12" id="KW-0723">Serine/threonine-protein kinase</keyword>
<gene>
    <name evidence="12" type="ORF">P9847_19805</name>
</gene>
<evidence type="ECO:0000256" key="3">
    <source>
        <dbReference type="ARBA" id="ARBA00022679"/>
    </source>
</evidence>
<dbReference type="SUPFAM" id="SSF56112">
    <property type="entry name" value="Protein kinase-like (PK-like)"/>
    <property type="match status" value="1"/>
</dbReference>
<evidence type="ECO:0000256" key="10">
    <source>
        <dbReference type="SAM" id="Phobius"/>
    </source>
</evidence>
<dbReference type="InterPro" id="IPR017441">
    <property type="entry name" value="Protein_kinase_ATP_BS"/>
</dbReference>
<name>A0ABU6PXG6_9BACL</name>
<keyword evidence="10" id="KW-0812">Transmembrane</keyword>
<evidence type="ECO:0000256" key="8">
    <source>
        <dbReference type="ARBA" id="ARBA00048679"/>
    </source>
</evidence>
<dbReference type="RefSeq" id="WP_328280632.1">
    <property type="nucleotide sequence ID" value="NZ_JARTLD010000050.1"/>
</dbReference>
<dbReference type="Gene3D" id="3.30.200.20">
    <property type="entry name" value="Phosphorylase Kinase, domain 1"/>
    <property type="match status" value="1"/>
</dbReference>
<evidence type="ECO:0000313" key="12">
    <source>
        <dbReference type="EMBL" id="MED5019554.1"/>
    </source>
</evidence>
<comment type="caution">
    <text evidence="12">The sequence shown here is derived from an EMBL/GenBank/DDBJ whole genome shotgun (WGS) entry which is preliminary data.</text>
</comment>
<sequence>MITSSNPAYPAGTVITGKWRKGRFIIRRVLGQGANGIVYLVQKEGASHPYALKMGYDTLDLQSEINVLMSLQSKRKAADPLKNGPRMSFLLEVDDFKGEDGDIPFYVMRYIRGSSLSHFMRKRGKEWMGLTGLRLLEKLNGLHRSGFIFGDLKPENVMVSDVGQVELVDYGGVSSIGRSVKQFTEWYDRGYWNAGSRTSDEGYDLFAFAVLIIQLLNEEELKKTAAQHLPQTRSPGQLLSLIQRSPKLKPYSEWLRRAIRGEFSGSQEALKLWKDTIYAPALVGRLPGKTPRWLMNAFALSIVIVLLAFLWAWMNT</sequence>
<evidence type="ECO:0000259" key="11">
    <source>
        <dbReference type="PROSITE" id="PS50011"/>
    </source>
</evidence>
<evidence type="ECO:0000313" key="13">
    <source>
        <dbReference type="Proteomes" id="UP001343257"/>
    </source>
</evidence>
<proteinExistence type="predicted"/>
<accession>A0ABU6PXG6</accession>
<comment type="catalytic activity">
    <reaction evidence="7">
        <text>L-threonyl-[protein] + ATP = O-phospho-L-threonyl-[protein] + ADP + H(+)</text>
        <dbReference type="Rhea" id="RHEA:46608"/>
        <dbReference type="Rhea" id="RHEA-COMP:11060"/>
        <dbReference type="Rhea" id="RHEA-COMP:11605"/>
        <dbReference type="ChEBI" id="CHEBI:15378"/>
        <dbReference type="ChEBI" id="CHEBI:30013"/>
        <dbReference type="ChEBI" id="CHEBI:30616"/>
        <dbReference type="ChEBI" id="CHEBI:61977"/>
        <dbReference type="ChEBI" id="CHEBI:456216"/>
        <dbReference type="EC" id="2.7.11.1"/>
    </reaction>
</comment>
<dbReference type="Gene3D" id="1.10.510.10">
    <property type="entry name" value="Transferase(Phosphotransferase) domain 1"/>
    <property type="match status" value="1"/>
</dbReference>
<keyword evidence="6 9" id="KW-0067">ATP-binding</keyword>
<dbReference type="PANTHER" id="PTHR24363:SF0">
    <property type="entry name" value="SERINE_THREONINE KINASE LIKE DOMAIN CONTAINING 1"/>
    <property type="match status" value="1"/>
</dbReference>
<evidence type="ECO:0000256" key="9">
    <source>
        <dbReference type="PROSITE-ProRule" id="PRU10141"/>
    </source>
</evidence>
<dbReference type="Pfam" id="PF00069">
    <property type="entry name" value="Pkinase"/>
    <property type="match status" value="1"/>
</dbReference>
<evidence type="ECO:0000256" key="5">
    <source>
        <dbReference type="ARBA" id="ARBA00022777"/>
    </source>
</evidence>
<keyword evidence="5 12" id="KW-0418">Kinase</keyword>
<keyword evidence="13" id="KW-1185">Reference proteome</keyword>
<keyword evidence="3" id="KW-0808">Transferase</keyword>
<feature type="transmembrane region" description="Helical" evidence="10">
    <location>
        <begin position="293"/>
        <end position="314"/>
    </location>
</feature>
<keyword evidence="4 9" id="KW-0547">Nucleotide-binding</keyword>
<dbReference type="PROSITE" id="PS50011">
    <property type="entry name" value="PROTEIN_KINASE_DOM"/>
    <property type="match status" value="1"/>
</dbReference>
<dbReference type="Proteomes" id="UP001343257">
    <property type="component" value="Unassembled WGS sequence"/>
</dbReference>
<evidence type="ECO:0000256" key="2">
    <source>
        <dbReference type="ARBA" id="ARBA00022527"/>
    </source>
</evidence>
<feature type="domain" description="Protein kinase" evidence="11">
    <location>
        <begin position="24"/>
        <end position="316"/>
    </location>
</feature>
<dbReference type="PANTHER" id="PTHR24363">
    <property type="entry name" value="SERINE/THREONINE PROTEIN KINASE"/>
    <property type="match status" value="1"/>
</dbReference>
<dbReference type="SMART" id="SM00220">
    <property type="entry name" value="S_TKc"/>
    <property type="match status" value="1"/>
</dbReference>
<protein>
    <recommendedName>
        <fullName evidence="1">non-specific serine/threonine protein kinase</fullName>
        <ecNumber evidence="1">2.7.11.1</ecNumber>
    </recommendedName>
</protein>
<dbReference type="GO" id="GO:0004674">
    <property type="term" value="F:protein serine/threonine kinase activity"/>
    <property type="evidence" value="ECO:0007669"/>
    <property type="project" value="UniProtKB-KW"/>
</dbReference>
<feature type="binding site" evidence="9">
    <location>
        <position position="53"/>
    </location>
    <ligand>
        <name>ATP</name>
        <dbReference type="ChEBI" id="CHEBI:30616"/>
    </ligand>
</feature>
<comment type="catalytic activity">
    <reaction evidence="8">
        <text>L-seryl-[protein] + ATP = O-phospho-L-seryl-[protein] + ADP + H(+)</text>
        <dbReference type="Rhea" id="RHEA:17989"/>
        <dbReference type="Rhea" id="RHEA-COMP:9863"/>
        <dbReference type="Rhea" id="RHEA-COMP:11604"/>
        <dbReference type="ChEBI" id="CHEBI:15378"/>
        <dbReference type="ChEBI" id="CHEBI:29999"/>
        <dbReference type="ChEBI" id="CHEBI:30616"/>
        <dbReference type="ChEBI" id="CHEBI:83421"/>
        <dbReference type="ChEBI" id="CHEBI:456216"/>
        <dbReference type="EC" id="2.7.11.1"/>
    </reaction>
</comment>